<sequence>MAEQGWGARRPAAALLALVLALAALVGCGTTARPADPALRQVQALLDRHAEALLDRDETGWLAAAAPAHRAAARTEFRRLARVPLAGWSYRVTGVDRTGEGRLTARVERGHRVAGYDAGPLEAGRSWTSPSGTGAGT</sequence>
<dbReference type="RefSeq" id="WP_226652355.1">
    <property type="nucleotide sequence ID" value="NZ_BNDW01000065.1"/>
</dbReference>
<dbReference type="Proteomes" id="UP001052739">
    <property type="component" value="Unassembled WGS sequence"/>
</dbReference>
<evidence type="ECO:0000313" key="3">
    <source>
        <dbReference type="Proteomes" id="UP001052739"/>
    </source>
</evidence>
<dbReference type="EMBL" id="BNDW01000111">
    <property type="protein sequence ID" value="GHI26986.1"/>
    <property type="molecule type" value="Genomic_DNA"/>
</dbReference>
<name>A0ABQ3PHW0_9ACTN</name>
<proteinExistence type="predicted"/>
<dbReference type="EMBL" id="BNDW01000065">
    <property type="protein sequence ID" value="GHI24605.1"/>
    <property type="molecule type" value="Genomic_DNA"/>
</dbReference>
<reference evidence="1" key="1">
    <citation type="submission" date="2024-05" db="EMBL/GenBank/DDBJ databases">
        <title>Whole genome shotgun sequence of Streptomyces hydrogenans NBRC 13475.</title>
        <authorList>
            <person name="Komaki H."/>
            <person name="Tamura T."/>
        </authorList>
    </citation>
    <scope>NUCLEOTIDE SEQUENCE</scope>
    <source>
        <strain evidence="1">NBRC 13475</strain>
    </source>
</reference>
<organism evidence="1 3">
    <name type="scientific">Streptomyces hydrogenans</name>
    <dbReference type="NCBI Taxonomy" id="1873719"/>
    <lineage>
        <taxon>Bacteria</taxon>
        <taxon>Bacillati</taxon>
        <taxon>Actinomycetota</taxon>
        <taxon>Actinomycetes</taxon>
        <taxon>Kitasatosporales</taxon>
        <taxon>Streptomycetaceae</taxon>
        <taxon>Streptomyces</taxon>
    </lineage>
</organism>
<keyword evidence="3" id="KW-1185">Reference proteome</keyword>
<gene>
    <name evidence="1" type="ORF">Shyd_59760</name>
    <name evidence="2" type="ORF">Shyd_83570</name>
</gene>
<evidence type="ECO:0000313" key="1">
    <source>
        <dbReference type="EMBL" id="GHI24605.1"/>
    </source>
</evidence>
<protein>
    <submittedName>
        <fullName evidence="1">Uncharacterized protein</fullName>
    </submittedName>
</protein>
<comment type="caution">
    <text evidence="1">The sequence shown here is derived from an EMBL/GenBank/DDBJ whole genome shotgun (WGS) entry which is preliminary data.</text>
</comment>
<accession>A0ABQ3PHW0</accession>
<evidence type="ECO:0000313" key="2">
    <source>
        <dbReference type="EMBL" id="GHI26986.1"/>
    </source>
</evidence>